<dbReference type="KEGG" id="sfk:KY5_6250"/>
<feature type="domain" description="HTH tetR-type" evidence="6">
    <location>
        <begin position="37"/>
        <end position="96"/>
    </location>
</feature>
<keyword evidence="2 4" id="KW-0238">DNA-binding</keyword>
<dbReference type="GO" id="GO:0003700">
    <property type="term" value="F:DNA-binding transcription factor activity"/>
    <property type="evidence" value="ECO:0007669"/>
    <property type="project" value="TreeGrafter"/>
</dbReference>
<accession>A0A291QI83</accession>
<dbReference type="Pfam" id="PF00440">
    <property type="entry name" value="TetR_N"/>
    <property type="match status" value="1"/>
</dbReference>
<sequence>MTAPKEAPKETSKETSKEAPKENQTVARRRAPSMSPEQRREMIIRTAIPLIAECGASVTTAKIARAAGIGEGTIFRVFADKDELLLACMAEALSPEHAVRELDAIDMSQPLPDRLAEAADALQAHMARMGAIAGALGHFGGKHPGTVRGAGRSESTTRIRAALAELMEPERATLRRPPEQIAALFFGLLFTQPRTEDEPDLTSGELVEVFLHGALSGGAE</sequence>
<evidence type="ECO:0000256" key="1">
    <source>
        <dbReference type="ARBA" id="ARBA00023015"/>
    </source>
</evidence>
<evidence type="ECO:0000313" key="8">
    <source>
        <dbReference type="Proteomes" id="UP000221011"/>
    </source>
</evidence>
<dbReference type="EMBL" id="CP022685">
    <property type="protein sequence ID" value="ATL31268.1"/>
    <property type="molecule type" value="Genomic_DNA"/>
</dbReference>
<dbReference type="Proteomes" id="UP000221011">
    <property type="component" value="Chromosome"/>
</dbReference>
<keyword evidence="8" id="KW-1185">Reference proteome</keyword>
<reference evidence="7 8" key="1">
    <citation type="submission" date="2017-08" db="EMBL/GenBank/DDBJ databases">
        <title>Complete Genome Sequence of Streptomyces formicae KY5, the formicamycin producer.</title>
        <authorList>
            <person name="Holmes N.A."/>
            <person name="Devine R."/>
            <person name="Qin Z."/>
            <person name="Seipke R.F."/>
            <person name="Wilkinson B."/>
            <person name="Hutchings M.I."/>
        </authorList>
    </citation>
    <scope>NUCLEOTIDE SEQUENCE [LARGE SCALE GENOMIC DNA]</scope>
    <source>
        <strain evidence="7 8">KY5</strain>
    </source>
</reference>
<dbReference type="InterPro" id="IPR001647">
    <property type="entry name" value="HTH_TetR"/>
</dbReference>
<dbReference type="PROSITE" id="PS50977">
    <property type="entry name" value="HTH_TETR_2"/>
    <property type="match status" value="1"/>
</dbReference>
<keyword evidence="3" id="KW-0804">Transcription</keyword>
<evidence type="ECO:0000313" key="7">
    <source>
        <dbReference type="EMBL" id="ATL31268.1"/>
    </source>
</evidence>
<dbReference type="InterPro" id="IPR050109">
    <property type="entry name" value="HTH-type_TetR-like_transc_reg"/>
</dbReference>
<evidence type="ECO:0000259" key="6">
    <source>
        <dbReference type="PROSITE" id="PS50977"/>
    </source>
</evidence>
<dbReference type="GO" id="GO:0000976">
    <property type="term" value="F:transcription cis-regulatory region binding"/>
    <property type="evidence" value="ECO:0007669"/>
    <property type="project" value="TreeGrafter"/>
</dbReference>
<feature type="region of interest" description="Disordered" evidence="5">
    <location>
        <begin position="1"/>
        <end position="39"/>
    </location>
</feature>
<proteinExistence type="predicted"/>
<evidence type="ECO:0000256" key="3">
    <source>
        <dbReference type="ARBA" id="ARBA00023163"/>
    </source>
</evidence>
<dbReference type="Gene3D" id="1.10.357.10">
    <property type="entry name" value="Tetracycline Repressor, domain 2"/>
    <property type="match status" value="1"/>
</dbReference>
<feature type="compositionally biased region" description="Basic and acidic residues" evidence="5">
    <location>
        <begin position="1"/>
        <end position="21"/>
    </location>
</feature>
<dbReference type="InterPro" id="IPR009057">
    <property type="entry name" value="Homeodomain-like_sf"/>
</dbReference>
<gene>
    <name evidence="7" type="ORF">KY5_6250</name>
</gene>
<organism evidence="7 8">
    <name type="scientific">Streptomyces formicae</name>
    <dbReference type="NCBI Taxonomy" id="1616117"/>
    <lineage>
        <taxon>Bacteria</taxon>
        <taxon>Bacillati</taxon>
        <taxon>Actinomycetota</taxon>
        <taxon>Actinomycetes</taxon>
        <taxon>Kitasatosporales</taxon>
        <taxon>Streptomycetaceae</taxon>
        <taxon>Streptomyces</taxon>
    </lineage>
</organism>
<protein>
    <submittedName>
        <fullName evidence="7">Transcriptional regulator, TetR family</fullName>
    </submittedName>
</protein>
<feature type="DNA-binding region" description="H-T-H motif" evidence="4">
    <location>
        <begin position="59"/>
        <end position="78"/>
    </location>
</feature>
<evidence type="ECO:0000256" key="2">
    <source>
        <dbReference type="ARBA" id="ARBA00023125"/>
    </source>
</evidence>
<keyword evidence="1" id="KW-0805">Transcription regulation</keyword>
<evidence type="ECO:0000256" key="5">
    <source>
        <dbReference type="SAM" id="MobiDB-lite"/>
    </source>
</evidence>
<dbReference type="AlphaFoldDB" id="A0A291QI83"/>
<dbReference type="PANTHER" id="PTHR30055:SF234">
    <property type="entry name" value="HTH-TYPE TRANSCRIPTIONAL REGULATOR BETI"/>
    <property type="match status" value="1"/>
</dbReference>
<dbReference type="PRINTS" id="PR00455">
    <property type="entry name" value="HTHTETR"/>
</dbReference>
<dbReference type="PANTHER" id="PTHR30055">
    <property type="entry name" value="HTH-TYPE TRANSCRIPTIONAL REGULATOR RUTR"/>
    <property type="match status" value="1"/>
</dbReference>
<evidence type="ECO:0000256" key="4">
    <source>
        <dbReference type="PROSITE-ProRule" id="PRU00335"/>
    </source>
</evidence>
<dbReference type="SUPFAM" id="SSF46689">
    <property type="entry name" value="Homeodomain-like"/>
    <property type="match status" value="1"/>
</dbReference>
<name>A0A291QI83_9ACTN</name>